<dbReference type="PANTHER" id="PTHR11351">
    <property type="entry name" value="ACYL-COA DESATURASE"/>
    <property type="match status" value="1"/>
</dbReference>
<sequence>MEVLRSETEIKTNKNIFKRDFEIFDTINPGMVFVVAIFHVLAFYQLVLVYNGDFAWRFFIYQVVVSIAIGLSITAGAHRLWSHRSYKANLPLRILLMTLNTMTFQGPLYTWTRWHRQHHKFSDTDGDPHNARRGFFYSHIGWVILYDHQKFLRNSAGQIKTADLEADGVVMWQNRNYVWWTGFLLIAQIMLPLTLGLETSVVRIISAISFGVCVNVFAAGSVNSFAHIWGHRPYDRSILPSQNAWVSLLALEFFYFIGWASDLKTASGELVAKRAERTGDGSYDAHNGK</sequence>
<evidence type="ECO:0000313" key="14">
    <source>
        <dbReference type="EMBL" id="CAG7717948.1"/>
    </source>
</evidence>
<evidence type="ECO:0000256" key="4">
    <source>
        <dbReference type="ARBA" id="ARBA00022692"/>
    </source>
</evidence>
<dbReference type="AlphaFoldDB" id="A0A8J2NQG4"/>
<keyword evidence="3" id="KW-0444">Lipid biosynthesis</keyword>
<keyword evidence="6 12" id="KW-1133">Transmembrane helix</keyword>
<dbReference type="Proteomes" id="UP000708208">
    <property type="component" value="Unassembled WGS sequence"/>
</dbReference>
<dbReference type="PANTHER" id="PTHR11351:SF31">
    <property type="entry name" value="DESATURASE 1, ISOFORM A-RELATED"/>
    <property type="match status" value="1"/>
</dbReference>
<dbReference type="GO" id="GO:0004768">
    <property type="term" value="F:stearoyl-CoA 9-desaturase activity"/>
    <property type="evidence" value="ECO:0007669"/>
    <property type="project" value="TreeGrafter"/>
</dbReference>
<evidence type="ECO:0000256" key="10">
    <source>
        <dbReference type="ARBA" id="ARBA00023136"/>
    </source>
</evidence>
<dbReference type="EMBL" id="CAJVCH010049808">
    <property type="protein sequence ID" value="CAG7717948.1"/>
    <property type="molecule type" value="Genomic_DNA"/>
</dbReference>
<keyword evidence="11" id="KW-0275">Fatty acid biosynthesis</keyword>
<dbReference type="GO" id="GO:0006636">
    <property type="term" value="P:unsaturated fatty acid biosynthetic process"/>
    <property type="evidence" value="ECO:0007669"/>
    <property type="project" value="TreeGrafter"/>
</dbReference>
<evidence type="ECO:0000256" key="9">
    <source>
        <dbReference type="ARBA" id="ARBA00023098"/>
    </source>
</evidence>
<dbReference type="GO" id="GO:0005789">
    <property type="term" value="C:endoplasmic reticulum membrane"/>
    <property type="evidence" value="ECO:0007669"/>
    <property type="project" value="TreeGrafter"/>
</dbReference>
<keyword evidence="10 12" id="KW-0472">Membrane</keyword>
<evidence type="ECO:0000313" key="15">
    <source>
        <dbReference type="Proteomes" id="UP000708208"/>
    </source>
</evidence>
<feature type="transmembrane region" description="Helical" evidence="12">
    <location>
        <begin position="21"/>
        <end position="46"/>
    </location>
</feature>
<comment type="caution">
    <text evidence="14">The sequence shown here is derived from an EMBL/GenBank/DDBJ whole genome shotgun (WGS) entry which is preliminary data.</text>
</comment>
<evidence type="ECO:0000256" key="12">
    <source>
        <dbReference type="SAM" id="Phobius"/>
    </source>
</evidence>
<protein>
    <recommendedName>
        <fullName evidence="13">Fatty acid desaturase domain-containing protein</fullName>
    </recommendedName>
</protein>
<comment type="subcellular location">
    <subcellularLocation>
        <location evidence="1">Membrane</location>
        <topology evidence="1">Multi-pass membrane protein</topology>
    </subcellularLocation>
</comment>
<dbReference type="GO" id="GO:0005506">
    <property type="term" value="F:iron ion binding"/>
    <property type="evidence" value="ECO:0007669"/>
    <property type="project" value="TreeGrafter"/>
</dbReference>
<keyword evidence="9" id="KW-0443">Lipid metabolism</keyword>
<name>A0A8J2NQG4_9HEXA</name>
<keyword evidence="5" id="KW-0276">Fatty acid metabolism</keyword>
<organism evidence="14 15">
    <name type="scientific">Allacma fusca</name>
    <dbReference type="NCBI Taxonomy" id="39272"/>
    <lineage>
        <taxon>Eukaryota</taxon>
        <taxon>Metazoa</taxon>
        <taxon>Ecdysozoa</taxon>
        <taxon>Arthropoda</taxon>
        <taxon>Hexapoda</taxon>
        <taxon>Collembola</taxon>
        <taxon>Symphypleona</taxon>
        <taxon>Sminthuridae</taxon>
        <taxon>Allacma</taxon>
    </lineage>
</organism>
<evidence type="ECO:0000256" key="7">
    <source>
        <dbReference type="ARBA" id="ARBA00023002"/>
    </source>
</evidence>
<dbReference type="CDD" id="cd03505">
    <property type="entry name" value="Delta9-FADS-like"/>
    <property type="match status" value="1"/>
</dbReference>
<gene>
    <name evidence="14" type="ORF">AFUS01_LOCUS7377</name>
</gene>
<dbReference type="OrthoDB" id="9988030at2759"/>
<evidence type="ECO:0000256" key="6">
    <source>
        <dbReference type="ARBA" id="ARBA00022989"/>
    </source>
</evidence>
<feature type="domain" description="Fatty acid desaturase" evidence="13">
    <location>
        <begin position="64"/>
        <end position="255"/>
    </location>
</feature>
<evidence type="ECO:0000256" key="3">
    <source>
        <dbReference type="ARBA" id="ARBA00022516"/>
    </source>
</evidence>
<feature type="transmembrane region" description="Helical" evidence="12">
    <location>
        <begin position="58"/>
        <end position="78"/>
    </location>
</feature>
<keyword evidence="8" id="KW-0408">Iron</keyword>
<keyword evidence="4 12" id="KW-0812">Transmembrane</keyword>
<evidence type="ECO:0000256" key="2">
    <source>
        <dbReference type="ARBA" id="ARBA00009295"/>
    </source>
</evidence>
<keyword evidence="7" id="KW-0560">Oxidoreductase</keyword>
<feature type="transmembrane region" description="Helical" evidence="12">
    <location>
        <begin position="204"/>
        <end position="230"/>
    </location>
</feature>
<evidence type="ECO:0000256" key="11">
    <source>
        <dbReference type="ARBA" id="ARBA00023160"/>
    </source>
</evidence>
<feature type="transmembrane region" description="Helical" evidence="12">
    <location>
        <begin position="177"/>
        <end position="197"/>
    </location>
</feature>
<reference evidence="14" key="1">
    <citation type="submission" date="2021-06" db="EMBL/GenBank/DDBJ databases">
        <authorList>
            <person name="Hodson N. C."/>
            <person name="Mongue J. A."/>
            <person name="Jaron S. K."/>
        </authorList>
    </citation>
    <scope>NUCLEOTIDE SEQUENCE</scope>
</reference>
<dbReference type="Pfam" id="PF00487">
    <property type="entry name" value="FA_desaturase"/>
    <property type="match status" value="1"/>
</dbReference>
<proteinExistence type="inferred from homology"/>
<evidence type="ECO:0000256" key="8">
    <source>
        <dbReference type="ARBA" id="ARBA00023004"/>
    </source>
</evidence>
<comment type="similarity">
    <text evidence="2">Belongs to the fatty acid desaturase type 1 family.</text>
</comment>
<keyword evidence="15" id="KW-1185">Reference proteome</keyword>
<evidence type="ECO:0000259" key="13">
    <source>
        <dbReference type="Pfam" id="PF00487"/>
    </source>
</evidence>
<accession>A0A8J2NQG4</accession>
<dbReference type="InterPro" id="IPR015876">
    <property type="entry name" value="Acyl-CoA_DS"/>
</dbReference>
<evidence type="ECO:0000256" key="1">
    <source>
        <dbReference type="ARBA" id="ARBA00004141"/>
    </source>
</evidence>
<dbReference type="InterPro" id="IPR005804">
    <property type="entry name" value="FA_desaturase_dom"/>
</dbReference>
<evidence type="ECO:0000256" key="5">
    <source>
        <dbReference type="ARBA" id="ARBA00022832"/>
    </source>
</evidence>